<keyword evidence="1" id="KW-0805">Transcription regulation</keyword>
<evidence type="ECO:0000313" key="6">
    <source>
        <dbReference type="Proteomes" id="UP000651482"/>
    </source>
</evidence>
<dbReference type="Gene3D" id="3.40.1410.10">
    <property type="entry name" value="Chorismate lyase-like"/>
    <property type="match status" value="1"/>
</dbReference>
<dbReference type="InterPro" id="IPR011663">
    <property type="entry name" value="UTRA"/>
</dbReference>
<dbReference type="InterPro" id="IPR000524">
    <property type="entry name" value="Tscrpt_reg_HTH_GntR"/>
</dbReference>
<dbReference type="PANTHER" id="PTHR44846">
    <property type="entry name" value="MANNOSYL-D-GLYCERATE TRANSPORT/METABOLISM SYSTEM REPRESSOR MNGR-RELATED"/>
    <property type="match status" value="1"/>
</dbReference>
<dbReference type="PRINTS" id="PR00035">
    <property type="entry name" value="HTHGNTR"/>
</dbReference>
<dbReference type="InterPro" id="IPR036388">
    <property type="entry name" value="WH-like_DNA-bd_sf"/>
</dbReference>
<dbReference type="Proteomes" id="UP000651482">
    <property type="component" value="Unassembled WGS sequence"/>
</dbReference>
<sequence>MAADGKFLIDKESPIPLYYQVKQFLVSKIKAKEYSPGDAIPTESELCEMFGVSRPTVRQALSELVNDGHLVRMKGKGTFVAYPKIDARFFKNLQSFNKEMREKGMEPSTRVICIEMRTDETAAQILGLPAASPLIYLERLRYADDMPMVYLETYLPYERFSALYEVDFSVNSLYESLDRLYGLPIYKVRRNFEAVLPTTKEAGLLGIKKTQPICFVTTIATTDQNEDVEYSLARYRGDMNKFSIELYREP</sequence>
<dbReference type="EMBL" id="JACRSN010000006">
    <property type="protein sequence ID" value="MBC8533448.1"/>
    <property type="molecule type" value="Genomic_DNA"/>
</dbReference>
<dbReference type="Pfam" id="PF07702">
    <property type="entry name" value="UTRA"/>
    <property type="match status" value="1"/>
</dbReference>
<dbReference type="GO" id="GO:0003677">
    <property type="term" value="F:DNA binding"/>
    <property type="evidence" value="ECO:0007669"/>
    <property type="project" value="UniProtKB-KW"/>
</dbReference>
<organism evidence="5 6">
    <name type="scientific">Yeguia hominis</name>
    <dbReference type="NCBI Taxonomy" id="2763662"/>
    <lineage>
        <taxon>Bacteria</taxon>
        <taxon>Bacillati</taxon>
        <taxon>Bacillota</taxon>
        <taxon>Clostridia</taxon>
        <taxon>Eubacteriales</taxon>
        <taxon>Yeguiaceae</taxon>
        <taxon>Yeguia</taxon>
    </lineage>
</organism>
<dbReference type="PANTHER" id="PTHR44846:SF1">
    <property type="entry name" value="MANNOSYL-D-GLYCERATE TRANSPORT_METABOLISM SYSTEM REPRESSOR MNGR-RELATED"/>
    <property type="match status" value="1"/>
</dbReference>
<dbReference type="AlphaFoldDB" id="A0A926HRP2"/>
<comment type="caution">
    <text evidence="5">The sequence shown here is derived from an EMBL/GenBank/DDBJ whole genome shotgun (WGS) entry which is preliminary data.</text>
</comment>
<keyword evidence="3" id="KW-0804">Transcription</keyword>
<dbReference type="CDD" id="cd07377">
    <property type="entry name" value="WHTH_GntR"/>
    <property type="match status" value="1"/>
</dbReference>
<evidence type="ECO:0000256" key="1">
    <source>
        <dbReference type="ARBA" id="ARBA00023015"/>
    </source>
</evidence>
<dbReference type="GO" id="GO:0045892">
    <property type="term" value="P:negative regulation of DNA-templated transcription"/>
    <property type="evidence" value="ECO:0007669"/>
    <property type="project" value="TreeGrafter"/>
</dbReference>
<reference evidence="5" key="1">
    <citation type="submission" date="2020-08" db="EMBL/GenBank/DDBJ databases">
        <title>Genome public.</title>
        <authorList>
            <person name="Liu C."/>
            <person name="Sun Q."/>
        </authorList>
    </citation>
    <scope>NUCLEOTIDE SEQUENCE</scope>
    <source>
        <strain evidence="5">NSJ-40</strain>
    </source>
</reference>
<name>A0A926HRP2_9FIRM</name>
<evidence type="ECO:0000259" key="4">
    <source>
        <dbReference type="PROSITE" id="PS50949"/>
    </source>
</evidence>
<keyword evidence="6" id="KW-1185">Reference proteome</keyword>
<evidence type="ECO:0000256" key="3">
    <source>
        <dbReference type="ARBA" id="ARBA00023163"/>
    </source>
</evidence>
<dbReference type="SMART" id="SM00345">
    <property type="entry name" value="HTH_GNTR"/>
    <property type="match status" value="1"/>
</dbReference>
<dbReference type="SUPFAM" id="SSF64288">
    <property type="entry name" value="Chorismate lyase-like"/>
    <property type="match status" value="1"/>
</dbReference>
<gene>
    <name evidence="5" type="ORF">IAG03_05405</name>
</gene>
<dbReference type="GO" id="GO:0003700">
    <property type="term" value="F:DNA-binding transcription factor activity"/>
    <property type="evidence" value="ECO:0007669"/>
    <property type="project" value="InterPro"/>
</dbReference>
<feature type="domain" description="HTH gntR-type" evidence="4">
    <location>
        <begin position="15"/>
        <end position="83"/>
    </location>
</feature>
<evidence type="ECO:0000313" key="5">
    <source>
        <dbReference type="EMBL" id="MBC8533448.1"/>
    </source>
</evidence>
<evidence type="ECO:0000256" key="2">
    <source>
        <dbReference type="ARBA" id="ARBA00023125"/>
    </source>
</evidence>
<dbReference type="PROSITE" id="PS50949">
    <property type="entry name" value="HTH_GNTR"/>
    <property type="match status" value="1"/>
</dbReference>
<dbReference type="FunFam" id="1.10.10.10:FF:000079">
    <property type="entry name" value="GntR family transcriptional regulator"/>
    <property type="match status" value="1"/>
</dbReference>
<accession>A0A926HRP2</accession>
<dbReference type="InterPro" id="IPR050679">
    <property type="entry name" value="Bact_HTH_transcr_reg"/>
</dbReference>
<dbReference type="Pfam" id="PF00392">
    <property type="entry name" value="GntR"/>
    <property type="match status" value="1"/>
</dbReference>
<dbReference type="RefSeq" id="WP_249318829.1">
    <property type="nucleotide sequence ID" value="NZ_JACRSN010000006.1"/>
</dbReference>
<dbReference type="SUPFAM" id="SSF46785">
    <property type="entry name" value="Winged helix' DNA-binding domain"/>
    <property type="match status" value="1"/>
</dbReference>
<keyword evidence="2" id="KW-0238">DNA-binding</keyword>
<dbReference type="InterPro" id="IPR036390">
    <property type="entry name" value="WH_DNA-bd_sf"/>
</dbReference>
<dbReference type="InterPro" id="IPR028978">
    <property type="entry name" value="Chorismate_lyase_/UTRA_dom_sf"/>
</dbReference>
<dbReference type="Gene3D" id="1.10.10.10">
    <property type="entry name" value="Winged helix-like DNA-binding domain superfamily/Winged helix DNA-binding domain"/>
    <property type="match status" value="1"/>
</dbReference>
<protein>
    <submittedName>
        <fullName evidence="5">GntR family transcriptional regulator</fullName>
    </submittedName>
</protein>
<proteinExistence type="predicted"/>
<dbReference type="SMART" id="SM00866">
    <property type="entry name" value="UTRA"/>
    <property type="match status" value="1"/>
</dbReference>